<accession>A0ABV8VDJ9</accession>
<evidence type="ECO:0000313" key="2">
    <source>
        <dbReference type="EMBL" id="MFC4373702.1"/>
    </source>
</evidence>
<proteinExistence type="predicted"/>
<evidence type="ECO:0000256" key="1">
    <source>
        <dbReference type="SAM" id="Phobius"/>
    </source>
</evidence>
<name>A0ABV8VDJ9_9NOCA</name>
<dbReference type="EMBL" id="JBHSDL010000006">
    <property type="protein sequence ID" value="MFC4373702.1"/>
    <property type="molecule type" value="Genomic_DNA"/>
</dbReference>
<gene>
    <name evidence="2" type="ORF">ACFO5K_06270</name>
</gene>
<feature type="transmembrane region" description="Helical" evidence="1">
    <location>
        <begin position="93"/>
        <end position="118"/>
    </location>
</feature>
<evidence type="ECO:0000313" key="3">
    <source>
        <dbReference type="Proteomes" id="UP001595844"/>
    </source>
</evidence>
<keyword evidence="3" id="KW-1185">Reference proteome</keyword>
<comment type="caution">
    <text evidence="2">The sequence shown here is derived from an EMBL/GenBank/DDBJ whole genome shotgun (WGS) entry which is preliminary data.</text>
</comment>
<protein>
    <recommendedName>
        <fullName evidence="4">DUF4190 domain-containing protein</fullName>
    </recommendedName>
</protein>
<evidence type="ECO:0008006" key="4">
    <source>
        <dbReference type="Google" id="ProtNLM"/>
    </source>
</evidence>
<organism evidence="2 3">
    <name type="scientific">Nocardia halotolerans</name>
    <dbReference type="NCBI Taxonomy" id="1755878"/>
    <lineage>
        <taxon>Bacteria</taxon>
        <taxon>Bacillati</taxon>
        <taxon>Actinomycetota</taxon>
        <taxon>Actinomycetes</taxon>
        <taxon>Mycobacteriales</taxon>
        <taxon>Nocardiaceae</taxon>
        <taxon>Nocardia</taxon>
    </lineage>
</organism>
<reference evidence="3" key="1">
    <citation type="journal article" date="2019" name="Int. J. Syst. Evol. Microbiol.">
        <title>The Global Catalogue of Microorganisms (GCM) 10K type strain sequencing project: providing services to taxonomists for standard genome sequencing and annotation.</title>
        <authorList>
            <consortium name="The Broad Institute Genomics Platform"/>
            <consortium name="The Broad Institute Genome Sequencing Center for Infectious Disease"/>
            <person name="Wu L."/>
            <person name="Ma J."/>
        </authorList>
    </citation>
    <scope>NUCLEOTIDE SEQUENCE [LARGE SCALE GENOMIC DNA]</scope>
    <source>
        <strain evidence="3">IBRC-M 10490</strain>
    </source>
</reference>
<feature type="transmembrane region" description="Helical" evidence="1">
    <location>
        <begin position="52"/>
        <end position="81"/>
    </location>
</feature>
<dbReference type="RefSeq" id="WP_378557126.1">
    <property type="nucleotide sequence ID" value="NZ_JBHSDL010000006.1"/>
</dbReference>
<keyword evidence="1" id="KW-0812">Transmembrane</keyword>
<dbReference type="Proteomes" id="UP001595844">
    <property type="component" value="Unassembled WGS sequence"/>
</dbReference>
<sequence length="121" mass="11728">MVDDSTAQRMKHALVGGLAAIVLAPAAAAVTATVYRFPVPMVGYTSGFGGALTAAVGSVFYLVLGGALVLGALGAVGGYVAVGPKRPAGAGTYALAVLIGLGVAVAGAVALALLEYVIGPW</sequence>
<keyword evidence="1" id="KW-1133">Transmembrane helix</keyword>
<keyword evidence="1" id="KW-0472">Membrane</keyword>